<name>A0A562MBY4_9SPHI</name>
<feature type="transmembrane region" description="Helical" evidence="1">
    <location>
        <begin position="108"/>
        <end position="134"/>
    </location>
</feature>
<evidence type="ECO:0000256" key="1">
    <source>
        <dbReference type="SAM" id="Phobius"/>
    </source>
</evidence>
<reference evidence="3 4" key="1">
    <citation type="journal article" date="2015" name="Stand. Genomic Sci.">
        <title>Genomic Encyclopedia of Bacterial and Archaeal Type Strains, Phase III: the genomes of soil and plant-associated and newly described type strains.</title>
        <authorList>
            <person name="Whitman W.B."/>
            <person name="Woyke T."/>
            <person name="Klenk H.P."/>
            <person name="Zhou Y."/>
            <person name="Lilburn T.G."/>
            <person name="Beck B.J."/>
            <person name="De Vos P."/>
            <person name="Vandamme P."/>
            <person name="Eisen J.A."/>
            <person name="Garrity G."/>
            <person name="Hugenholtz P."/>
            <person name="Kyrpides N.C."/>
        </authorList>
    </citation>
    <scope>NUCLEOTIDE SEQUENCE [LARGE SCALE GENOMIC DNA]</scope>
    <source>
        <strain evidence="3 4">CGMCC 1.6855</strain>
    </source>
</reference>
<comment type="caution">
    <text evidence="3">The sequence shown here is derived from an EMBL/GenBank/DDBJ whole genome shotgun (WGS) entry which is preliminary data.</text>
</comment>
<accession>A0A562MBY4</accession>
<gene>
    <name evidence="3" type="ORF">IQ31_03842</name>
</gene>
<proteinExistence type="predicted"/>
<keyword evidence="1" id="KW-1133">Transmembrane helix</keyword>
<keyword evidence="1" id="KW-0812">Transmembrane</keyword>
<keyword evidence="1" id="KW-0472">Membrane</keyword>
<feature type="domain" description="DUF3592" evidence="2">
    <location>
        <begin position="41"/>
        <end position="105"/>
    </location>
</feature>
<protein>
    <submittedName>
        <fullName evidence="3">Uncharacterized protein DUF3592</fullName>
    </submittedName>
</protein>
<sequence length="139" mass="15191">MKMATTIHMILLFIGLALLMLGIVSFSRARRLMSNGSLVLATVVENIPSRGSEGGIMYTPLMEYSIDGSVRSFSPSAMANPPAYAVGEKINLIYDPNNNNDIRIRSYWGVYLASNILLAIALPMVLISIGYFLFKAGII</sequence>
<evidence type="ECO:0000259" key="2">
    <source>
        <dbReference type="Pfam" id="PF12158"/>
    </source>
</evidence>
<dbReference type="Proteomes" id="UP000315908">
    <property type="component" value="Unassembled WGS sequence"/>
</dbReference>
<dbReference type="Pfam" id="PF12158">
    <property type="entry name" value="DUF3592"/>
    <property type="match status" value="1"/>
</dbReference>
<dbReference type="InterPro" id="IPR021994">
    <property type="entry name" value="DUF3592"/>
</dbReference>
<organism evidence="3 4">
    <name type="scientific">Sphingobacterium siyangense</name>
    <dbReference type="NCBI Taxonomy" id="459529"/>
    <lineage>
        <taxon>Bacteria</taxon>
        <taxon>Pseudomonadati</taxon>
        <taxon>Bacteroidota</taxon>
        <taxon>Sphingobacteriia</taxon>
        <taxon>Sphingobacteriales</taxon>
        <taxon>Sphingobacteriaceae</taxon>
        <taxon>Sphingobacterium</taxon>
    </lineage>
</organism>
<evidence type="ECO:0000313" key="3">
    <source>
        <dbReference type="EMBL" id="TWI17400.1"/>
    </source>
</evidence>
<dbReference type="EMBL" id="VLKR01000022">
    <property type="protein sequence ID" value="TWI17400.1"/>
    <property type="molecule type" value="Genomic_DNA"/>
</dbReference>
<dbReference type="AlphaFoldDB" id="A0A562MBY4"/>
<evidence type="ECO:0000313" key="4">
    <source>
        <dbReference type="Proteomes" id="UP000315908"/>
    </source>
</evidence>